<accession>A0A1M4WVA4</accession>
<evidence type="ECO:0000259" key="1">
    <source>
        <dbReference type="Pfam" id="PF01814"/>
    </source>
</evidence>
<reference evidence="3" key="1">
    <citation type="submission" date="2016-11" db="EMBL/GenBank/DDBJ databases">
        <authorList>
            <person name="Varghese N."/>
            <person name="Submissions S."/>
        </authorList>
    </citation>
    <scope>NUCLEOTIDE SEQUENCE [LARGE SCALE GENOMIC DNA]</scope>
    <source>
        <strain evidence="3">DSM 21264</strain>
    </source>
</reference>
<evidence type="ECO:0000313" key="3">
    <source>
        <dbReference type="Proteomes" id="UP000184159"/>
    </source>
</evidence>
<sequence length="183" mass="21934">MMIERIRREHGYMTRLLAILKRKLQRLKSEQAVNYSLIKEIVDYLCSHSEAAHHPKEDLIYQYYMEKYGEREYIADLEADHRNLSEKTHEFLGVIDMILQDVIVPQDVFINQLSDFIVEQKRHLDLEEQEILPLIKQTFTVEDWQYVEGQWTENEDDPVFGETIADRYKQLAQLVREEMLEGE</sequence>
<name>A0A1M4WVA4_VIBGA</name>
<dbReference type="RefSeq" id="WP_072956083.1">
    <property type="nucleotide sequence ID" value="NZ_FQUH01000003.1"/>
</dbReference>
<keyword evidence="3" id="KW-1185">Reference proteome</keyword>
<dbReference type="PANTHER" id="PTHR39966">
    <property type="entry name" value="BLL2471 PROTEIN-RELATED"/>
    <property type="match status" value="1"/>
</dbReference>
<dbReference type="EMBL" id="FQUH01000003">
    <property type="protein sequence ID" value="SHE84892.1"/>
    <property type="molecule type" value="Genomic_DNA"/>
</dbReference>
<protein>
    <submittedName>
        <fullName evidence="2">Hemerythrin-like domain-containing protein</fullName>
    </submittedName>
</protein>
<dbReference type="PANTHER" id="PTHR39966:SF1">
    <property type="entry name" value="HEMERYTHRIN-LIKE DOMAIN-CONTAINING PROTEIN"/>
    <property type="match status" value="1"/>
</dbReference>
<feature type="domain" description="Hemerythrin-like" evidence="1">
    <location>
        <begin position="2"/>
        <end position="135"/>
    </location>
</feature>
<dbReference type="Proteomes" id="UP000184159">
    <property type="component" value="Unassembled WGS sequence"/>
</dbReference>
<organism evidence="2 3">
    <name type="scientific">Vibrio gazogenes DSM 21264 = NBRC 103151</name>
    <dbReference type="NCBI Taxonomy" id="1123492"/>
    <lineage>
        <taxon>Bacteria</taxon>
        <taxon>Pseudomonadati</taxon>
        <taxon>Pseudomonadota</taxon>
        <taxon>Gammaproteobacteria</taxon>
        <taxon>Vibrionales</taxon>
        <taxon>Vibrionaceae</taxon>
        <taxon>Vibrio</taxon>
    </lineage>
</organism>
<gene>
    <name evidence="2" type="ORF">SAMN02745781_00909</name>
</gene>
<proteinExistence type="predicted"/>
<dbReference type="InterPro" id="IPR012312">
    <property type="entry name" value="Hemerythrin-like"/>
</dbReference>
<dbReference type="AlphaFoldDB" id="A0A1M4WVA4"/>
<dbReference type="Gene3D" id="1.20.120.520">
    <property type="entry name" value="nmb1532 protein domain like"/>
    <property type="match status" value="1"/>
</dbReference>
<evidence type="ECO:0000313" key="2">
    <source>
        <dbReference type="EMBL" id="SHE84892.1"/>
    </source>
</evidence>
<dbReference type="Pfam" id="PF01814">
    <property type="entry name" value="Hemerythrin"/>
    <property type="match status" value="1"/>
</dbReference>
<dbReference type="GO" id="GO:0005886">
    <property type="term" value="C:plasma membrane"/>
    <property type="evidence" value="ECO:0007669"/>
    <property type="project" value="TreeGrafter"/>
</dbReference>